<reference evidence="6 7" key="1">
    <citation type="submission" date="2023-04" db="EMBL/GenBank/DDBJ databases">
        <title>A long-awaited taxogenomic arrangement of the family Halomonadaceae.</title>
        <authorList>
            <person name="De La Haba R."/>
            <person name="Chuvochina M."/>
            <person name="Wittouck S."/>
            <person name="Arahal D.R."/>
            <person name="Sanchez-Porro C."/>
            <person name="Hugenholtz P."/>
            <person name="Ventosa A."/>
        </authorList>
    </citation>
    <scope>NUCLEOTIDE SEQUENCE [LARGE SCALE GENOMIC DNA]</scope>
    <source>
        <strain evidence="6 7">DSM 22428</strain>
    </source>
</reference>
<dbReference type="InterPro" id="IPR016103">
    <property type="entry name" value="ProQ/FinO"/>
</dbReference>
<evidence type="ECO:0000256" key="1">
    <source>
        <dbReference type="ARBA" id="ARBA00022490"/>
    </source>
</evidence>
<dbReference type="PANTHER" id="PTHR38106">
    <property type="entry name" value="RNA CHAPERONE PROQ"/>
    <property type="match status" value="1"/>
</dbReference>
<dbReference type="EMBL" id="JARWAO010000005">
    <property type="protein sequence ID" value="MDR5896371.1"/>
    <property type="molecule type" value="Genomic_DNA"/>
</dbReference>
<name>A0ABU1GWE7_9GAMM</name>
<dbReference type="InterPro" id="IPR023529">
    <property type="entry name" value="ProQ"/>
</dbReference>
<accession>A0ABU1GWE7</accession>
<evidence type="ECO:0000313" key="7">
    <source>
        <dbReference type="Proteomes" id="UP001269375"/>
    </source>
</evidence>
<comment type="caution">
    <text evidence="6">The sequence shown here is derived from an EMBL/GenBank/DDBJ whole genome shotgun (WGS) entry which is preliminary data.</text>
</comment>
<dbReference type="SUPFAM" id="SSF48657">
    <property type="entry name" value="FinO-like"/>
    <property type="match status" value="1"/>
</dbReference>
<keyword evidence="2" id="KW-0694">RNA-binding</keyword>
<keyword evidence="3" id="KW-0143">Chaperone</keyword>
<keyword evidence="7" id="KW-1185">Reference proteome</keyword>
<dbReference type="PANTHER" id="PTHR38106:SF1">
    <property type="entry name" value="RNA CHAPERONE PROQ"/>
    <property type="match status" value="1"/>
</dbReference>
<sequence length="242" mass="26875">MSNRFEALVDALEHTSINAWQQLEQAKARIRALEAENRVLRSRIEALAPANASSNARVAEAPTRAPASEAADPETPLPSSAPAEHQEESVHSQPDEVMAASDPKDVGAETPTANDDALYTPHSLLEEWYSRFPAAFFKGHTKPLQVGIHTELARHYNVSTKLLRRALACYVNLPRYLKSIREGRERVDLHGKSCGVITQEEAAHALTKLEGLQSRQKERQARAEQERMNKKLSALANHLQGH</sequence>
<dbReference type="Gene3D" id="1.10.1710.10">
    <property type="entry name" value="ProQ/FinO domain"/>
    <property type="match status" value="1"/>
</dbReference>
<gene>
    <name evidence="6" type="ORF">QC825_09835</name>
</gene>
<evidence type="ECO:0000259" key="5">
    <source>
        <dbReference type="SMART" id="SM00945"/>
    </source>
</evidence>
<evidence type="ECO:0000313" key="6">
    <source>
        <dbReference type="EMBL" id="MDR5896371.1"/>
    </source>
</evidence>
<organism evidence="6 7">
    <name type="scientific">Larsenimonas suaedae</name>
    <dbReference type="NCBI Taxonomy" id="1851019"/>
    <lineage>
        <taxon>Bacteria</taxon>
        <taxon>Pseudomonadati</taxon>
        <taxon>Pseudomonadota</taxon>
        <taxon>Gammaproteobacteria</taxon>
        <taxon>Oceanospirillales</taxon>
        <taxon>Halomonadaceae</taxon>
        <taxon>Larsenimonas</taxon>
    </lineage>
</organism>
<proteinExistence type="predicted"/>
<feature type="region of interest" description="Disordered" evidence="4">
    <location>
        <begin position="50"/>
        <end position="113"/>
    </location>
</feature>
<dbReference type="Pfam" id="PF04352">
    <property type="entry name" value="ProQ"/>
    <property type="match status" value="1"/>
</dbReference>
<keyword evidence="1" id="KW-0963">Cytoplasm</keyword>
<dbReference type="InterPro" id="IPR036442">
    <property type="entry name" value="ProQ/FinO_sf"/>
</dbReference>
<evidence type="ECO:0000256" key="4">
    <source>
        <dbReference type="SAM" id="MobiDB-lite"/>
    </source>
</evidence>
<feature type="compositionally biased region" description="Basic and acidic residues" evidence="4">
    <location>
        <begin position="84"/>
        <end position="94"/>
    </location>
</feature>
<dbReference type="SMART" id="SM00945">
    <property type="entry name" value="ProQ"/>
    <property type="match status" value="1"/>
</dbReference>
<protein>
    <submittedName>
        <fullName evidence="6">ProQ/FINO family protein</fullName>
    </submittedName>
</protein>
<evidence type="ECO:0000256" key="3">
    <source>
        <dbReference type="ARBA" id="ARBA00023186"/>
    </source>
</evidence>
<dbReference type="RefSeq" id="WP_251593940.1">
    <property type="nucleotide sequence ID" value="NZ_JAMLJI010000003.1"/>
</dbReference>
<feature type="domain" description="ProQ/FinO" evidence="5">
    <location>
        <begin position="116"/>
        <end position="225"/>
    </location>
</feature>
<evidence type="ECO:0000256" key="2">
    <source>
        <dbReference type="ARBA" id="ARBA00022884"/>
    </source>
</evidence>
<dbReference type="Proteomes" id="UP001269375">
    <property type="component" value="Unassembled WGS sequence"/>
</dbReference>